<evidence type="ECO:0000256" key="1">
    <source>
        <dbReference type="ARBA" id="ARBA00001941"/>
    </source>
</evidence>
<proteinExistence type="predicted"/>
<comment type="cofactor">
    <cofactor evidence="1">
        <name>Co(2+)</name>
        <dbReference type="ChEBI" id="CHEBI:48828"/>
    </cofactor>
</comment>
<evidence type="ECO:0000259" key="7">
    <source>
        <dbReference type="PROSITE" id="PS51677"/>
    </source>
</evidence>
<dbReference type="PANTHER" id="PTHR10587">
    <property type="entry name" value="GLYCOSYL TRANSFERASE-RELATED"/>
    <property type="match status" value="1"/>
</dbReference>
<keyword evidence="2" id="KW-0624">Polysaccharide degradation</keyword>
<evidence type="ECO:0000313" key="8">
    <source>
        <dbReference type="EMBL" id="KAJ9660381.1"/>
    </source>
</evidence>
<keyword evidence="2" id="KW-0146">Chitin degradation</keyword>
<dbReference type="EC" id="3.5.1.41" evidence="4"/>
<gene>
    <name evidence="8" type="ORF">H2201_006962</name>
</gene>
<keyword evidence="3" id="KW-0170">Cobalt</keyword>
<dbReference type="InterPro" id="IPR050248">
    <property type="entry name" value="Polysacc_deacetylase_ArnD"/>
</dbReference>
<accession>A0ABQ9NMT3</accession>
<feature type="transmembrane region" description="Helical" evidence="6">
    <location>
        <begin position="23"/>
        <end position="44"/>
    </location>
</feature>
<organism evidence="8 9">
    <name type="scientific">Coniosporium apollinis</name>
    <dbReference type="NCBI Taxonomy" id="61459"/>
    <lineage>
        <taxon>Eukaryota</taxon>
        <taxon>Fungi</taxon>
        <taxon>Dikarya</taxon>
        <taxon>Ascomycota</taxon>
        <taxon>Pezizomycotina</taxon>
        <taxon>Dothideomycetes</taxon>
        <taxon>Dothideomycetes incertae sedis</taxon>
        <taxon>Coniosporium</taxon>
    </lineage>
</organism>
<keyword evidence="6" id="KW-0812">Transmembrane</keyword>
<dbReference type="InterPro" id="IPR002509">
    <property type="entry name" value="NODB_dom"/>
</dbReference>
<keyword evidence="2" id="KW-0119">Carbohydrate metabolism</keyword>
<evidence type="ECO:0000256" key="3">
    <source>
        <dbReference type="ARBA" id="ARBA00023285"/>
    </source>
</evidence>
<evidence type="ECO:0000256" key="5">
    <source>
        <dbReference type="ARBA" id="ARBA00048494"/>
    </source>
</evidence>
<protein>
    <recommendedName>
        <fullName evidence="4">chitin deacetylase</fullName>
        <ecNumber evidence="4">3.5.1.41</ecNumber>
    </recommendedName>
</protein>
<dbReference type="SUPFAM" id="SSF88713">
    <property type="entry name" value="Glycoside hydrolase/deacetylase"/>
    <property type="match status" value="1"/>
</dbReference>
<dbReference type="InterPro" id="IPR011330">
    <property type="entry name" value="Glyco_hydro/deAcase_b/a-brl"/>
</dbReference>
<keyword evidence="6" id="KW-1133">Transmembrane helix</keyword>
<evidence type="ECO:0000256" key="6">
    <source>
        <dbReference type="SAM" id="Phobius"/>
    </source>
</evidence>
<feature type="domain" description="NodB homology" evidence="7">
    <location>
        <begin position="70"/>
        <end position="251"/>
    </location>
</feature>
<evidence type="ECO:0000256" key="2">
    <source>
        <dbReference type="ARBA" id="ARBA00023024"/>
    </source>
</evidence>
<dbReference type="PROSITE" id="PS51677">
    <property type="entry name" value="NODB"/>
    <property type="match status" value="1"/>
</dbReference>
<comment type="catalytic activity">
    <reaction evidence="5">
        <text>[(1-&gt;4)-N-acetyl-beta-D-glucosaminyl](n) + n H2O = chitosan + n acetate</text>
        <dbReference type="Rhea" id="RHEA:10464"/>
        <dbReference type="Rhea" id="RHEA-COMP:9593"/>
        <dbReference type="Rhea" id="RHEA-COMP:9597"/>
        <dbReference type="ChEBI" id="CHEBI:15377"/>
        <dbReference type="ChEBI" id="CHEBI:17029"/>
        <dbReference type="ChEBI" id="CHEBI:30089"/>
        <dbReference type="ChEBI" id="CHEBI:57704"/>
        <dbReference type="EC" id="3.5.1.41"/>
    </reaction>
    <physiologicalReaction direction="left-to-right" evidence="5">
        <dbReference type="Rhea" id="RHEA:10465"/>
    </physiologicalReaction>
</comment>
<comment type="caution">
    <text evidence="8">The sequence shown here is derived from an EMBL/GenBank/DDBJ whole genome shotgun (WGS) entry which is preliminary data.</text>
</comment>
<reference evidence="8" key="1">
    <citation type="submission" date="2022-10" db="EMBL/GenBank/DDBJ databases">
        <title>Culturing micro-colonial fungi from biological soil crusts in the Mojave desert and describing Neophaeococcomyces mojavensis, and introducing the new genera and species Taxawa tesnikishii.</title>
        <authorList>
            <person name="Kurbessoian T."/>
            <person name="Stajich J.E."/>
        </authorList>
    </citation>
    <scope>NUCLEOTIDE SEQUENCE</scope>
    <source>
        <strain evidence="8">TK_1</strain>
    </source>
</reference>
<evidence type="ECO:0000256" key="4">
    <source>
        <dbReference type="ARBA" id="ARBA00024056"/>
    </source>
</evidence>
<keyword evidence="9" id="KW-1185">Reference proteome</keyword>
<sequence length="262" mass="29862">MPHVSSLLYLPSRLRRRARRSRIFLMLLLLSVTCLILSPFYIIYKPPALLIRYFQHRWPDVLWHVPTSSTTIALTIDDGPSEFTDEIMKVLKENGATATFFIIGSQVAGREGTLQSLIRAGNELGNHAMHDEPSRSLTDSTLIEQIQSVEAMIHAAYSAVNTTPPPKYFRPGSGFFSARMLEVLRGLDYRLVLGSIYPHDPQIPFWWVNARHVLSMVRPGGIIICHDRRSWTVPMLRKVLPEIRRRGYRVVSVTELLREAGT</sequence>
<dbReference type="Gene3D" id="3.20.20.370">
    <property type="entry name" value="Glycoside hydrolase/deacetylase"/>
    <property type="match status" value="1"/>
</dbReference>
<dbReference type="Proteomes" id="UP001172684">
    <property type="component" value="Unassembled WGS sequence"/>
</dbReference>
<name>A0ABQ9NMT3_9PEZI</name>
<dbReference type="Pfam" id="PF01522">
    <property type="entry name" value="Polysacc_deac_1"/>
    <property type="match status" value="1"/>
</dbReference>
<evidence type="ECO:0000313" key="9">
    <source>
        <dbReference type="Proteomes" id="UP001172684"/>
    </source>
</evidence>
<dbReference type="EMBL" id="JAPDRL010000066">
    <property type="protein sequence ID" value="KAJ9660381.1"/>
    <property type="molecule type" value="Genomic_DNA"/>
</dbReference>
<keyword evidence="6" id="KW-0472">Membrane</keyword>
<dbReference type="CDD" id="cd10958">
    <property type="entry name" value="CE4_NodB_like_2"/>
    <property type="match status" value="1"/>
</dbReference>
<dbReference type="PANTHER" id="PTHR10587:SF137">
    <property type="entry name" value="4-DEOXY-4-FORMAMIDO-L-ARABINOSE-PHOSPHOUNDECAPRENOL DEFORMYLASE ARND-RELATED"/>
    <property type="match status" value="1"/>
</dbReference>